<keyword evidence="1" id="KW-0812">Transmembrane</keyword>
<dbReference type="Proteomes" id="UP000005237">
    <property type="component" value="Unassembled WGS sequence"/>
</dbReference>
<reference evidence="3" key="1">
    <citation type="submission" date="2010-08" db="EMBL/GenBank/DDBJ databases">
        <authorList>
            <consortium name="Caenorhabditis japonica Sequencing Consortium"/>
            <person name="Wilson R.K."/>
        </authorList>
    </citation>
    <scope>NUCLEOTIDE SEQUENCE [LARGE SCALE GENOMIC DNA]</scope>
    <source>
        <strain evidence="3">DF5081</strain>
    </source>
</reference>
<keyword evidence="1" id="KW-1133">Transmembrane helix</keyword>
<organism evidence="2 3">
    <name type="scientific">Caenorhabditis japonica</name>
    <dbReference type="NCBI Taxonomy" id="281687"/>
    <lineage>
        <taxon>Eukaryota</taxon>
        <taxon>Metazoa</taxon>
        <taxon>Ecdysozoa</taxon>
        <taxon>Nematoda</taxon>
        <taxon>Chromadorea</taxon>
        <taxon>Rhabditida</taxon>
        <taxon>Rhabditina</taxon>
        <taxon>Rhabditomorpha</taxon>
        <taxon>Rhabditoidea</taxon>
        <taxon>Rhabditidae</taxon>
        <taxon>Peloderinae</taxon>
        <taxon>Caenorhabditis</taxon>
    </lineage>
</organism>
<protein>
    <submittedName>
        <fullName evidence="2">Uncharacterized protein</fullName>
    </submittedName>
</protein>
<dbReference type="AlphaFoldDB" id="A0A8R1IWH8"/>
<reference evidence="2" key="2">
    <citation type="submission" date="2022-06" db="UniProtKB">
        <authorList>
            <consortium name="EnsemblMetazoa"/>
        </authorList>
    </citation>
    <scope>IDENTIFICATION</scope>
    <source>
        <strain evidence="2">DF5081</strain>
    </source>
</reference>
<keyword evidence="3" id="KW-1185">Reference proteome</keyword>
<evidence type="ECO:0000313" key="3">
    <source>
        <dbReference type="Proteomes" id="UP000005237"/>
    </source>
</evidence>
<sequence length="72" mass="8415">MQFFSCFWEKVKRYPKSNDEALVGGINEEIGDLQATGFAVMLALLVLTVQLVLFFTTQHYQFWLYFNRPLCS</sequence>
<dbReference type="EnsemblMetazoa" id="CJA41318.1">
    <property type="protein sequence ID" value="CJA41318.1"/>
    <property type="gene ID" value="WBGene00217166"/>
</dbReference>
<accession>A0A8R1IWH8</accession>
<keyword evidence="1" id="KW-0472">Membrane</keyword>
<name>A0A8R1IWH8_CAEJA</name>
<feature type="transmembrane region" description="Helical" evidence="1">
    <location>
        <begin position="35"/>
        <end position="55"/>
    </location>
</feature>
<evidence type="ECO:0000256" key="1">
    <source>
        <dbReference type="SAM" id="Phobius"/>
    </source>
</evidence>
<proteinExistence type="predicted"/>
<evidence type="ECO:0000313" key="2">
    <source>
        <dbReference type="EnsemblMetazoa" id="CJA41318.1"/>
    </source>
</evidence>